<dbReference type="Pfam" id="PF00188">
    <property type="entry name" value="CAP"/>
    <property type="match status" value="1"/>
</dbReference>
<accession>A0AAD8FA26</accession>
<protein>
    <submittedName>
        <fullName evidence="3">Pathogenesis-related protein PRB1-3</fullName>
    </submittedName>
</protein>
<dbReference type="EMBL" id="JASAOG010000059">
    <property type="protein sequence ID" value="KAK0056810.1"/>
    <property type="molecule type" value="Genomic_DNA"/>
</dbReference>
<dbReference type="Proteomes" id="UP001233172">
    <property type="component" value="Unassembled WGS sequence"/>
</dbReference>
<dbReference type="SUPFAM" id="SSF55797">
    <property type="entry name" value="PR-1-like"/>
    <property type="match status" value="1"/>
</dbReference>
<name>A0AAD8FA26_BIOPF</name>
<organism evidence="3 4">
    <name type="scientific">Biomphalaria pfeifferi</name>
    <name type="common">Bloodfluke planorb</name>
    <name type="synonym">Freshwater snail</name>
    <dbReference type="NCBI Taxonomy" id="112525"/>
    <lineage>
        <taxon>Eukaryota</taxon>
        <taxon>Metazoa</taxon>
        <taxon>Spiralia</taxon>
        <taxon>Lophotrochozoa</taxon>
        <taxon>Mollusca</taxon>
        <taxon>Gastropoda</taxon>
        <taxon>Heterobranchia</taxon>
        <taxon>Euthyneura</taxon>
        <taxon>Panpulmonata</taxon>
        <taxon>Hygrophila</taxon>
        <taxon>Lymnaeoidea</taxon>
        <taxon>Planorbidae</taxon>
        <taxon>Biomphalaria</taxon>
    </lineage>
</organism>
<evidence type="ECO:0000313" key="4">
    <source>
        <dbReference type="Proteomes" id="UP001233172"/>
    </source>
</evidence>
<dbReference type="InterPro" id="IPR001283">
    <property type="entry name" value="CRISP-related"/>
</dbReference>
<sequence>MGIVICLPIILAWTCCISLAESRAYQVFSVSTDAIKAYLGLMNTERKLYGLAPLGWSNSLRDRANTYGLICDNHRGYGPPADKYGQLLFKTKSRYTPQNGDLASMAVGEWLKEKSRLDPPAYRCTTRSILQCAQYAQIVNKDARHVGCGEMQCIKSNRVVVCGFDHPLSGHETKKPGT</sequence>
<evidence type="ECO:0000259" key="2">
    <source>
        <dbReference type="SMART" id="SM00198"/>
    </source>
</evidence>
<feature type="chain" id="PRO_5042071820" evidence="1">
    <location>
        <begin position="23"/>
        <end position="178"/>
    </location>
</feature>
<evidence type="ECO:0000256" key="1">
    <source>
        <dbReference type="SAM" id="SignalP"/>
    </source>
</evidence>
<feature type="domain" description="SCP" evidence="2">
    <location>
        <begin position="33"/>
        <end position="170"/>
    </location>
</feature>
<dbReference type="Gene3D" id="3.40.33.10">
    <property type="entry name" value="CAP"/>
    <property type="match status" value="1"/>
</dbReference>
<dbReference type="PANTHER" id="PTHR10334">
    <property type="entry name" value="CYSTEINE-RICH SECRETORY PROTEIN-RELATED"/>
    <property type="match status" value="1"/>
</dbReference>
<gene>
    <name evidence="3" type="ORF">Bpfe_013748</name>
</gene>
<dbReference type="SMART" id="SM00198">
    <property type="entry name" value="SCP"/>
    <property type="match status" value="1"/>
</dbReference>
<reference evidence="3" key="2">
    <citation type="submission" date="2023-04" db="EMBL/GenBank/DDBJ databases">
        <authorList>
            <person name="Bu L."/>
            <person name="Lu L."/>
            <person name="Laidemitt M.R."/>
            <person name="Zhang S.M."/>
            <person name="Mutuku M."/>
            <person name="Mkoji G."/>
            <person name="Steinauer M."/>
            <person name="Loker E.S."/>
        </authorList>
    </citation>
    <scope>NUCLEOTIDE SEQUENCE</scope>
    <source>
        <strain evidence="3">KasaAsao</strain>
        <tissue evidence="3">Whole Snail</tissue>
    </source>
</reference>
<dbReference type="InterPro" id="IPR014044">
    <property type="entry name" value="CAP_dom"/>
</dbReference>
<keyword evidence="1" id="KW-0732">Signal</keyword>
<feature type="signal peptide" evidence="1">
    <location>
        <begin position="1"/>
        <end position="22"/>
    </location>
</feature>
<proteinExistence type="predicted"/>
<keyword evidence="4" id="KW-1185">Reference proteome</keyword>
<comment type="caution">
    <text evidence="3">The sequence shown here is derived from an EMBL/GenBank/DDBJ whole genome shotgun (WGS) entry which is preliminary data.</text>
</comment>
<reference evidence="3" key="1">
    <citation type="journal article" date="2023" name="PLoS Negl. Trop. Dis.">
        <title>A genome sequence for Biomphalaria pfeifferi, the major vector snail for the human-infecting parasite Schistosoma mansoni.</title>
        <authorList>
            <person name="Bu L."/>
            <person name="Lu L."/>
            <person name="Laidemitt M.R."/>
            <person name="Zhang S.M."/>
            <person name="Mutuku M."/>
            <person name="Mkoji G."/>
            <person name="Steinauer M."/>
            <person name="Loker E.S."/>
        </authorList>
    </citation>
    <scope>NUCLEOTIDE SEQUENCE</scope>
    <source>
        <strain evidence="3">KasaAsao</strain>
    </source>
</reference>
<dbReference type="InterPro" id="IPR035940">
    <property type="entry name" value="CAP_sf"/>
</dbReference>
<dbReference type="AlphaFoldDB" id="A0AAD8FA26"/>
<evidence type="ECO:0000313" key="3">
    <source>
        <dbReference type="EMBL" id="KAK0056810.1"/>
    </source>
</evidence>